<name>A0ABU9S3P5_9BURK</name>
<dbReference type="Proteomes" id="UP001489897">
    <property type="component" value="Unassembled WGS sequence"/>
</dbReference>
<evidence type="ECO:0000313" key="2">
    <source>
        <dbReference type="EMBL" id="MEM5426579.1"/>
    </source>
</evidence>
<protein>
    <submittedName>
        <fullName evidence="2">Uncharacterized protein</fullName>
    </submittedName>
</protein>
<accession>A0ABU9S3P5</accession>
<dbReference type="RefSeq" id="WP_069268312.1">
    <property type="nucleotide sequence ID" value="NZ_JAYMRV010000019.1"/>
</dbReference>
<proteinExistence type="predicted"/>
<gene>
    <name evidence="2" type="ORF">VSR73_37095</name>
</gene>
<keyword evidence="3" id="KW-1185">Reference proteome</keyword>
<dbReference type="EMBL" id="JAYMRV010000019">
    <property type="protein sequence ID" value="MEM5426579.1"/>
    <property type="molecule type" value="Genomic_DNA"/>
</dbReference>
<evidence type="ECO:0000256" key="1">
    <source>
        <dbReference type="SAM" id="MobiDB-lite"/>
    </source>
</evidence>
<sequence length="89" mass="10323">MKNMIDTDTMERRERIRKKAFEFAESGAFTNWQAIGVALRSQFPTSHVEDILASPFCRLDLNNRCDKARRHDLSDKDIHERDGKQGGIE</sequence>
<reference evidence="2 3" key="1">
    <citation type="submission" date="2024-01" db="EMBL/GenBank/DDBJ databases">
        <title>The diversity of rhizobia nodulating Mimosa spp. in eleven states of Brazil covering several biomes is determined by host plant, location, and edaphic factors.</title>
        <authorList>
            <person name="Rouws L."/>
            <person name="Barauna A."/>
            <person name="Beukes C."/>
            <person name="De Faria S.M."/>
            <person name="Gross E."/>
            <person name="Dos Reis Junior F.B."/>
            <person name="Simon M."/>
            <person name="Maluk M."/>
            <person name="Odee D.W."/>
            <person name="Kenicer G."/>
            <person name="Young J.P.W."/>
            <person name="Reis V.M."/>
            <person name="Zilli J."/>
            <person name="James E.K."/>
        </authorList>
    </citation>
    <scope>NUCLEOTIDE SEQUENCE [LARGE SCALE GENOMIC DNA]</scope>
    <source>
        <strain evidence="2 3">JPY167</strain>
    </source>
</reference>
<organism evidence="2 3">
    <name type="scientific">Paraburkholderia ferrariae</name>
    <dbReference type="NCBI Taxonomy" id="386056"/>
    <lineage>
        <taxon>Bacteria</taxon>
        <taxon>Pseudomonadati</taxon>
        <taxon>Pseudomonadota</taxon>
        <taxon>Betaproteobacteria</taxon>
        <taxon>Burkholderiales</taxon>
        <taxon>Burkholderiaceae</taxon>
        <taxon>Paraburkholderia</taxon>
    </lineage>
</organism>
<feature type="region of interest" description="Disordered" evidence="1">
    <location>
        <begin position="70"/>
        <end position="89"/>
    </location>
</feature>
<comment type="caution">
    <text evidence="2">The sequence shown here is derived from an EMBL/GenBank/DDBJ whole genome shotgun (WGS) entry which is preliminary data.</text>
</comment>
<evidence type="ECO:0000313" key="3">
    <source>
        <dbReference type="Proteomes" id="UP001489897"/>
    </source>
</evidence>